<name>A0A0N0CVB7_9BACI</name>
<sequence length="241" mass="26134">MKRVVFASTILSLGLMLSGCGEEKIASSQSDKETSDKAEKEQTTALAEIQKHISTAWKPYDTTYVHSAAIYENKGNVPVEMKETQMNYKGTDGSILGTETMIYSVPAVILPGETAIIVETGYLDGVNPEAFAETTYNFSFKETKEDPTLMEISGVKGIAGEYGYKVTGVLKNITEDQQDDIRIAAALLDAEGNLLGALKGSVDIGLAPNGETGFELSYPDLPPNIQDKIATIEVKSYGWNW</sequence>
<organism evidence="1 2">
    <name type="scientific">Lysinibacillus macroides</name>
    <dbReference type="NCBI Taxonomy" id="33935"/>
    <lineage>
        <taxon>Bacteria</taxon>
        <taxon>Bacillati</taxon>
        <taxon>Bacillota</taxon>
        <taxon>Bacilli</taxon>
        <taxon>Bacillales</taxon>
        <taxon>Bacillaceae</taxon>
        <taxon>Lysinibacillus</taxon>
    </lineage>
</organism>
<dbReference type="PROSITE" id="PS51257">
    <property type="entry name" value="PROKAR_LIPOPROTEIN"/>
    <property type="match status" value="1"/>
</dbReference>
<dbReference type="EMBL" id="LGCI01000010">
    <property type="protein sequence ID" value="KOY81137.1"/>
    <property type="molecule type" value="Genomic_DNA"/>
</dbReference>
<dbReference type="AlphaFoldDB" id="A0A0N0CVB7"/>
<dbReference type="RefSeq" id="WP_053996381.1">
    <property type="nucleotide sequence ID" value="NZ_CP065643.1"/>
</dbReference>
<accession>A0A0N0CVB7</accession>
<proteinExistence type="predicted"/>
<dbReference type="NCBIfam" id="NF038353">
    <property type="entry name" value="FxLYD_dom"/>
    <property type="match status" value="1"/>
</dbReference>
<protein>
    <recommendedName>
        <fullName evidence="3">Lipoprotein</fullName>
    </recommendedName>
</protein>
<keyword evidence="2" id="KW-1185">Reference proteome</keyword>
<evidence type="ECO:0008006" key="3">
    <source>
        <dbReference type="Google" id="ProtNLM"/>
    </source>
</evidence>
<dbReference type="PATRIC" id="fig|33935.3.peg.2512"/>
<dbReference type="InterPro" id="IPR047676">
    <property type="entry name" value="FxLYD_dom"/>
</dbReference>
<dbReference type="STRING" id="33935.ADM90_18495"/>
<evidence type="ECO:0000313" key="1">
    <source>
        <dbReference type="EMBL" id="KOY81137.1"/>
    </source>
</evidence>
<gene>
    <name evidence="1" type="ORF">ADM90_18495</name>
</gene>
<evidence type="ECO:0000313" key="2">
    <source>
        <dbReference type="Proteomes" id="UP000037977"/>
    </source>
</evidence>
<comment type="caution">
    <text evidence="1">The sequence shown here is derived from an EMBL/GenBank/DDBJ whole genome shotgun (WGS) entry which is preliminary data.</text>
</comment>
<dbReference type="OrthoDB" id="2843897at2"/>
<reference evidence="1 2" key="1">
    <citation type="submission" date="2015-07" db="EMBL/GenBank/DDBJ databases">
        <title>Genome sequencing project for genomic taxonomy and phylogenomics of Bacillus-like bacteria.</title>
        <authorList>
            <person name="Liu B."/>
            <person name="Wang J."/>
            <person name="Zhu Y."/>
            <person name="Liu G."/>
            <person name="Chen Q."/>
            <person name="Chen Z."/>
            <person name="Che J."/>
            <person name="Ge C."/>
            <person name="Shi H."/>
            <person name="Pan Z."/>
            <person name="Liu X."/>
        </authorList>
    </citation>
    <scope>NUCLEOTIDE SEQUENCE [LARGE SCALE GENOMIC DNA]</scope>
    <source>
        <strain evidence="1 2">DSM 54</strain>
    </source>
</reference>
<dbReference type="Proteomes" id="UP000037977">
    <property type="component" value="Unassembled WGS sequence"/>
</dbReference>